<keyword evidence="2" id="KW-1185">Reference proteome</keyword>
<sequence length="118" mass="13002">MTSWALVAIGGFFGAMSRFYVGNVAKKRFATDFPIGTICVNLFGSFLLGYLFTAPFEKEIYTLFGVGFLGAFTTFSTMSVEAIQLLFAKKFSLSFVYLALTYILGVLLAFLGYFIGNN</sequence>
<dbReference type="EMBL" id="JBBMEW010000001">
    <property type="protein sequence ID" value="MEQ2525387.1"/>
    <property type="molecule type" value="Genomic_DNA"/>
</dbReference>
<protein>
    <submittedName>
        <fullName evidence="1">Fluoride efflux transporter CrcB</fullName>
    </submittedName>
</protein>
<evidence type="ECO:0000313" key="2">
    <source>
        <dbReference type="Proteomes" id="UP001439875"/>
    </source>
</evidence>
<name>A0ACC6S5U2_9BACI</name>
<accession>A0ACC6S5U2</accession>
<comment type="caution">
    <text evidence="1">The sequence shown here is derived from an EMBL/GenBank/DDBJ whole genome shotgun (WGS) entry which is preliminary data.</text>
</comment>
<proteinExistence type="predicted"/>
<reference evidence="1" key="1">
    <citation type="submission" date="2024-03" db="EMBL/GenBank/DDBJ databases">
        <title>Human intestinal bacterial collection.</title>
        <authorList>
            <person name="Pauvert C."/>
            <person name="Hitch T.C.A."/>
            <person name="Clavel T."/>
        </authorList>
    </citation>
    <scope>NUCLEOTIDE SEQUENCE</scope>
    <source>
        <strain evidence="1">CLA-AA-H227</strain>
    </source>
</reference>
<dbReference type="Proteomes" id="UP001439875">
    <property type="component" value="Unassembled WGS sequence"/>
</dbReference>
<evidence type="ECO:0000313" key="1">
    <source>
        <dbReference type="EMBL" id="MEQ2525387.1"/>
    </source>
</evidence>
<organism evidence="1 2">
    <name type="scientific">Robertmurraya yapensis</name>
    <name type="common">ex Hitch et al 2024</name>
    <dbReference type="NCBI Taxonomy" id="3133160"/>
    <lineage>
        <taxon>Bacteria</taxon>
        <taxon>Bacillati</taxon>
        <taxon>Bacillota</taxon>
        <taxon>Bacilli</taxon>
        <taxon>Bacillales</taxon>
        <taxon>Bacillaceae</taxon>
        <taxon>Robertmurraya</taxon>
    </lineage>
</organism>
<gene>
    <name evidence="1" type="primary">crcB</name>
    <name evidence="1" type="ORF">WMO40_01635</name>
</gene>